<proteinExistence type="inferred from homology"/>
<dbReference type="InterPro" id="IPR036055">
    <property type="entry name" value="LDL_receptor-like_sf"/>
</dbReference>
<dbReference type="FunFam" id="2.60.120.290:FF:000013">
    <property type="entry name" value="Membrane frizzled-related protein"/>
    <property type="match status" value="1"/>
</dbReference>
<dbReference type="Gene3D" id="2.40.10.10">
    <property type="entry name" value="Trypsin-like serine proteases"/>
    <property type="match status" value="2"/>
</dbReference>
<feature type="disulfide bond" evidence="13">
    <location>
        <begin position="667"/>
        <end position="682"/>
    </location>
</feature>
<dbReference type="PROSITE" id="PS50024">
    <property type="entry name" value="SEA"/>
    <property type="match status" value="1"/>
</dbReference>
<evidence type="ECO:0000256" key="8">
    <source>
        <dbReference type="ARBA" id="ARBA00022968"/>
    </source>
</evidence>
<dbReference type="Pfam" id="PF00629">
    <property type="entry name" value="MAM"/>
    <property type="match status" value="1"/>
</dbReference>
<dbReference type="InterPro" id="IPR000859">
    <property type="entry name" value="CUB_dom"/>
</dbReference>
<evidence type="ECO:0000256" key="3">
    <source>
        <dbReference type="ARBA" id="ARBA00022670"/>
    </source>
</evidence>
<feature type="domain" description="Peptidase S1" evidence="19">
    <location>
        <begin position="799"/>
        <end position="955"/>
    </location>
</feature>
<dbReference type="Pfam" id="PF00431">
    <property type="entry name" value="CUB"/>
    <property type="match status" value="2"/>
</dbReference>
<dbReference type="GO" id="GO:0006508">
    <property type="term" value="P:proteolysis"/>
    <property type="evidence" value="ECO:0007669"/>
    <property type="project" value="UniProtKB-KW"/>
</dbReference>
<dbReference type="SMART" id="SM00202">
    <property type="entry name" value="SR"/>
    <property type="match status" value="1"/>
</dbReference>
<dbReference type="InterPro" id="IPR036364">
    <property type="entry name" value="SEA_dom_sf"/>
</dbReference>
<reference evidence="20" key="3">
    <citation type="submission" date="2025-09" db="UniProtKB">
        <authorList>
            <consortium name="Ensembl"/>
        </authorList>
    </citation>
    <scope>IDENTIFICATION</scope>
</reference>
<reference evidence="20 21" key="1">
    <citation type="submission" date="2022-01" db="EMBL/GenBank/DDBJ databases">
        <title>A chromosome-scale genome assembly of the false clownfish, Amphiprion ocellaris.</title>
        <authorList>
            <person name="Ryu T."/>
        </authorList>
    </citation>
    <scope>NUCLEOTIDE SEQUENCE [LARGE SCALE GENOMIC DNA]</scope>
</reference>
<evidence type="ECO:0000313" key="21">
    <source>
        <dbReference type="Proteomes" id="UP001501940"/>
    </source>
</evidence>
<dbReference type="FunFam" id="2.60.120.200:FF:000128">
    <property type="entry name" value="enteropeptidase isoform X2"/>
    <property type="match status" value="1"/>
</dbReference>
<feature type="region of interest" description="Disordered" evidence="14">
    <location>
        <begin position="150"/>
        <end position="177"/>
    </location>
</feature>
<comment type="similarity">
    <text evidence="2">Belongs to the DMBT1 family.</text>
</comment>
<gene>
    <name evidence="20" type="primary">TMPRSS15</name>
</gene>
<dbReference type="Gene3D" id="4.10.400.10">
    <property type="entry name" value="Low-density Lipoprotein Receptor"/>
    <property type="match status" value="2"/>
</dbReference>
<name>A0AAQ5Z8Z1_AMPOC</name>
<keyword evidence="4 15" id="KW-0812">Transmembrane</keyword>
<keyword evidence="5" id="KW-0677">Repeat</keyword>
<dbReference type="SUPFAM" id="SSF57424">
    <property type="entry name" value="LDL receptor-like module"/>
    <property type="match status" value="2"/>
</dbReference>
<dbReference type="PANTHER" id="PTHR24252">
    <property type="entry name" value="ACROSIN-RELATED"/>
    <property type="match status" value="1"/>
</dbReference>
<dbReference type="Pfam" id="PF15494">
    <property type="entry name" value="SRCR_2"/>
    <property type="match status" value="1"/>
</dbReference>
<dbReference type="InterPro" id="IPR002172">
    <property type="entry name" value="LDrepeatLR_classA_rpt"/>
</dbReference>
<dbReference type="Gene3D" id="2.60.120.290">
    <property type="entry name" value="Spermadhesin, CUB domain"/>
    <property type="match status" value="2"/>
</dbReference>
<protein>
    <recommendedName>
        <fullName evidence="22">Transmembrane serine protease 15</fullName>
    </recommendedName>
</protein>
<dbReference type="InterPro" id="IPR001254">
    <property type="entry name" value="Trypsin_dom"/>
</dbReference>
<evidence type="ECO:0000256" key="15">
    <source>
        <dbReference type="SAM" id="Phobius"/>
    </source>
</evidence>
<dbReference type="PROSITE" id="PS50060">
    <property type="entry name" value="MAM_2"/>
    <property type="match status" value="1"/>
</dbReference>
<dbReference type="Gene3D" id="3.30.70.960">
    <property type="entry name" value="SEA domain"/>
    <property type="match status" value="1"/>
</dbReference>
<dbReference type="InterPro" id="IPR009003">
    <property type="entry name" value="Peptidase_S1_PA"/>
</dbReference>
<dbReference type="AlphaFoldDB" id="A0AAQ5Z8Z1"/>
<feature type="disulfide bond" evidence="12">
    <location>
        <begin position="223"/>
        <end position="250"/>
    </location>
</feature>
<feature type="disulfide bond" evidence="13">
    <location>
        <begin position="648"/>
        <end position="660"/>
    </location>
</feature>
<dbReference type="InterPro" id="IPR036772">
    <property type="entry name" value="SRCR-like_dom_sf"/>
</dbReference>
<evidence type="ECO:0000256" key="1">
    <source>
        <dbReference type="ARBA" id="ARBA00004606"/>
    </source>
</evidence>
<evidence type="ECO:0000256" key="10">
    <source>
        <dbReference type="ARBA" id="ARBA00023136"/>
    </source>
</evidence>
<keyword evidence="10 15" id="KW-0472">Membrane</keyword>
<dbReference type="SMART" id="SM00200">
    <property type="entry name" value="SEA"/>
    <property type="match status" value="1"/>
</dbReference>
<dbReference type="GeneTree" id="ENSGT00940000164655"/>
<dbReference type="GO" id="GO:0004252">
    <property type="term" value="F:serine-type endopeptidase activity"/>
    <property type="evidence" value="ECO:0007669"/>
    <property type="project" value="InterPro"/>
</dbReference>
<dbReference type="InterPro" id="IPR013320">
    <property type="entry name" value="ConA-like_dom_sf"/>
</dbReference>
<evidence type="ECO:0000313" key="20">
    <source>
        <dbReference type="Ensembl" id="ENSAOCP00000061362.1"/>
    </source>
</evidence>
<sequence length="955" mass="104522">MTRRLSSLEVLLSVVVLLLLVCCVGLIVVSYLSLEPAGAEEPGRLRGRMVIKQGAEFSEELKNSSSLLFKSLAFDVQQLVSEAFSLSELKQAFRSCQVQRFSRGSVVVTFDLWFDQLIKPKEVEQQLEAGLQEADGGGLVIDRNSIHITENTEETTPAATSTTPAAGKTPTVTSTTPTAVTCSSDEMLCADWLTCVATDRLCDGVHDCPDASDEAAAHCATMCDGQFVLRGPNGSFSVTESDMKNISTFCRWIIRVDTGLSIRLDFPQFETEEQIDTLRLYEGVGPDKVLTAELSGFTPPGTAWLLTDQSTVEFFSDDIVTLPGFKATYSATNLSNLSDQEKLSCSFEDGMCFWRQLQDHDSNWIRTRGSTMPPNTGPSGDHTLENGSGFYIVTPLNPSQQPKTFRIHSLPLTPPTQPMCMSFWYHMFGDDVHRLRVLLLPLPWQPESAATVLFQKDGNYGNTWNYGQVTLNLTLKATVTFEALKKEGVFNDIALDDIMLTSAPCGPAPPEPTNVMPPMTPPPIPADCGGPFDLWEPNSTFSSPNYPQSYGNQAECVWTLHAAEGHNIQLHFLDFDVEATYDVVEVRDGVGPNSTLLAVLTGSDGPAHDLFSTANQIIVRFSTDKSGFGRGFKANFTSGVHLGAPALCTGGQFQCQTGSCIHGDGLCDSVVDCPDASDEADCIVLQVNGSNRLQFQLNSSLFTVCGDTWSSHLSNFTCQYLGYRTGETSLLPALPQDSPFVTITVTSNRTLETIVSGTCSRDQVVSLSCNNQPCGVRLASNVTSESDQSEDRVPGQGRVVGGVNAMEGAWPWIVSLQWRGHHRCGASLIGRDWLLTAAHCVYGKNIHLQSWEAVFGLHSQIHSDSEHVQTRRVDRVIFHRKYDRITKQADIAMMHLQQPISFTGMYQSADQLHRSIPISQSASPVNTNQPISFTGQYQSANQQHRPVGLKPADNT</sequence>
<evidence type="ECO:0000256" key="12">
    <source>
        <dbReference type="PROSITE-ProRule" id="PRU00059"/>
    </source>
</evidence>
<dbReference type="FunFam" id="2.40.10.10:FF:000007">
    <property type="entry name" value="Transmembrane serine protease 7"/>
    <property type="match status" value="1"/>
</dbReference>
<dbReference type="InterPro" id="IPR001190">
    <property type="entry name" value="SRCR"/>
</dbReference>
<evidence type="ECO:0000259" key="17">
    <source>
        <dbReference type="PROSITE" id="PS50024"/>
    </source>
</evidence>
<evidence type="ECO:0000256" key="2">
    <source>
        <dbReference type="ARBA" id="ARBA00009931"/>
    </source>
</evidence>
<evidence type="ECO:0000256" key="4">
    <source>
        <dbReference type="ARBA" id="ARBA00022692"/>
    </source>
</evidence>
<evidence type="ECO:0000256" key="13">
    <source>
        <dbReference type="PROSITE-ProRule" id="PRU00124"/>
    </source>
</evidence>
<dbReference type="Gene3D" id="2.60.120.200">
    <property type="match status" value="1"/>
</dbReference>
<dbReference type="Pfam" id="PF01390">
    <property type="entry name" value="SEA"/>
    <property type="match status" value="1"/>
</dbReference>
<evidence type="ECO:0000259" key="19">
    <source>
        <dbReference type="PROSITE" id="PS50240"/>
    </source>
</evidence>
<keyword evidence="21" id="KW-1185">Reference proteome</keyword>
<dbReference type="GO" id="GO:0016020">
    <property type="term" value="C:membrane"/>
    <property type="evidence" value="ECO:0007669"/>
    <property type="project" value="UniProtKB-SubCell"/>
</dbReference>
<dbReference type="CDD" id="cd06263">
    <property type="entry name" value="MAM"/>
    <property type="match status" value="1"/>
</dbReference>
<dbReference type="SMART" id="SM00137">
    <property type="entry name" value="MAM"/>
    <property type="match status" value="1"/>
</dbReference>
<feature type="compositionally biased region" description="Low complexity" evidence="14">
    <location>
        <begin position="154"/>
        <end position="177"/>
    </location>
</feature>
<reference evidence="20" key="2">
    <citation type="submission" date="2025-08" db="UniProtKB">
        <authorList>
            <consortium name="Ensembl"/>
        </authorList>
    </citation>
    <scope>IDENTIFICATION</scope>
</reference>
<dbReference type="PANTHER" id="PTHR24252:SF16">
    <property type="entry name" value="TRANSMEMBRANE SERINE PROTEASE 15"/>
    <property type="match status" value="1"/>
</dbReference>
<comment type="subcellular location">
    <subcellularLocation>
        <location evidence="1">Membrane</location>
        <topology evidence="1">Single-pass type II membrane protein</topology>
    </subcellularLocation>
</comment>
<evidence type="ECO:0000256" key="14">
    <source>
        <dbReference type="SAM" id="MobiDB-lite"/>
    </source>
</evidence>
<dbReference type="SUPFAM" id="SSF49854">
    <property type="entry name" value="Spermadhesin, CUB domain"/>
    <property type="match status" value="2"/>
</dbReference>
<accession>A0AAQ5Z8Z1</accession>
<dbReference type="CDD" id="cd00041">
    <property type="entry name" value="CUB"/>
    <property type="match status" value="2"/>
</dbReference>
<dbReference type="SMART" id="SM00020">
    <property type="entry name" value="Tryp_SPc"/>
    <property type="match status" value="1"/>
</dbReference>
<feature type="transmembrane region" description="Helical" evidence="15">
    <location>
        <begin position="12"/>
        <end position="34"/>
    </location>
</feature>
<evidence type="ECO:0008006" key="22">
    <source>
        <dbReference type="Google" id="ProtNLM"/>
    </source>
</evidence>
<keyword evidence="3" id="KW-0645">Protease</keyword>
<evidence type="ECO:0000256" key="6">
    <source>
        <dbReference type="ARBA" id="ARBA00022801"/>
    </source>
</evidence>
<dbReference type="PRINTS" id="PR00261">
    <property type="entry name" value="LDLRECEPTOR"/>
</dbReference>
<dbReference type="Pfam" id="PF00057">
    <property type="entry name" value="Ldl_recept_a"/>
    <property type="match status" value="2"/>
</dbReference>
<keyword evidence="6" id="KW-0378">Hydrolase</keyword>
<dbReference type="SUPFAM" id="SSF56487">
    <property type="entry name" value="SRCR-like"/>
    <property type="match status" value="1"/>
</dbReference>
<dbReference type="InterPro" id="IPR035914">
    <property type="entry name" value="Sperma_CUB_dom_sf"/>
</dbReference>
<organism evidence="20 21">
    <name type="scientific">Amphiprion ocellaris</name>
    <name type="common">Clown anemonefish</name>
    <dbReference type="NCBI Taxonomy" id="80972"/>
    <lineage>
        <taxon>Eukaryota</taxon>
        <taxon>Metazoa</taxon>
        <taxon>Chordata</taxon>
        <taxon>Craniata</taxon>
        <taxon>Vertebrata</taxon>
        <taxon>Euteleostomi</taxon>
        <taxon>Actinopterygii</taxon>
        <taxon>Neopterygii</taxon>
        <taxon>Teleostei</taxon>
        <taxon>Neoteleostei</taxon>
        <taxon>Acanthomorphata</taxon>
        <taxon>Ovalentaria</taxon>
        <taxon>Pomacentridae</taxon>
        <taxon>Amphiprion</taxon>
    </lineage>
</organism>
<dbReference type="PROSITE" id="PS00134">
    <property type="entry name" value="TRYPSIN_HIS"/>
    <property type="match status" value="1"/>
</dbReference>
<evidence type="ECO:0000259" key="16">
    <source>
        <dbReference type="PROSITE" id="PS01180"/>
    </source>
</evidence>
<evidence type="ECO:0000256" key="11">
    <source>
        <dbReference type="ARBA" id="ARBA00023157"/>
    </source>
</evidence>
<dbReference type="CDD" id="cd00112">
    <property type="entry name" value="LDLa"/>
    <property type="match status" value="2"/>
</dbReference>
<dbReference type="SUPFAM" id="SSF49899">
    <property type="entry name" value="Concanavalin A-like lectins/glucanases"/>
    <property type="match status" value="1"/>
</dbReference>
<dbReference type="Pfam" id="PF00089">
    <property type="entry name" value="Trypsin"/>
    <property type="match status" value="1"/>
</dbReference>
<comment type="caution">
    <text evidence="13">Lacks conserved residue(s) required for the propagation of feature annotation.</text>
</comment>
<dbReference type="Ensembl" id="ENSAOCT00000062593.1">
    <property type="protein sequence ID" value="ENSAOCP00000061362.1"/>
    <property type="gene ID" value="ENSAOCG00000029166.1"/>
</dbReference>
<dbReference type="InterPro" id="IPR000998">
    <property type="entry name" value="MAM_dom"/>
</dbReference>
<dbReference type="PROSITE" id="PS50240">
    <property type="entry name" value="TRYPSIN_DOM"/>
    <property type="match status" value="1"/>
</dbReference>
<dbReference type="PROSITE" id="PS01180">
    <property type="entry name" value="CUB"/>
    <property type="match status" value="2"/>
</dbReference>
<keyword evidence="9 15" id="KW-1133">Transmembrane helix</keyword>
<evidence type="ECO:0000259" key="18">
    <source>
        <dbReference type="PROSITE" id="PS50060"/>
    </source>
</evidence>
<dbReference type="SMART" id="SM00192">
    <property type="entry name" value="LDLa"/>
    <property type="match status" value="2"/>
</dbReference>
<dbReference type="InterPro" id="IPR043504">
    <property type="entry name" value="Peptidase_S1_PA_chymotrypsin"/>
</dbReference>
<feature type="disulfide bond" evidence="13">
    <location>
        <begin position="655"/>
        <end position="673"/>
    </location>
</feature>
<dbReference type="PROSITE" id="PS01209">
    <property type="entry name" value="LDLRA_1"/>
    <property type="match status" value="2"/>
</dbReference>
<dbReference type="PROSITE" id="PS50068">
    <property type="entry name" value="LDLRA_2"/>
    <property type="match status" value="2"/>
</dbReference>
<dbReference type="Proteomes" id="UP001501940">
    <property type="component" value="Chromosome 14"/>
</dbReference>
<feature type="domain" description="CUB" evidence="16">
    <location>
        <begin position="223"/>
        <end position="332"/>
    </location>
</feature>
<keyword evidence="7" id="KW-0720">Serine protease</keyword>
<feature type="domain" description="SEA" evidence="17">
    <location>
        <begin position="39"/>
        <end position="153"/>
    </location>
</feature>
<feature type="domain" description="CUB" evidence="16">
    <location>
        <begin position="528"/>
        <end position="639"/>
    </location>
</feature>
<dbReference type="SUPFAM" id="SSF82671">
    <property type="entry name" value="SEA domain"/>
    <property type="match status" value="1"/>
</dbReference>
<keyword evidence="8" id="KW-0735">Signal-anchor</keyword>
<dbReference type="SUPFAM" id="SSF50494">
    <property type="entry name" value="Trypsin-like serine proteases"/>
    <property type="match status" value="1"/>
</dbReference>
<dbReference type="InterPro" id="IPR023415">
    <property type="entry name" value="LDLR_class-A_CS"/>
</dbReference>
<dbReference type="InterPro" id="IPR018114">
    <property type="entry name" value="TRYPSIN_HIS"/>
</dbReference>
<evidence type="ECO:0000256" key="9">
    <source>
        <dbReference type="ARBA" id="ARBA00022989"/>
    </source>
</evidence>
<feature type="domain" description="MAM" evidence="18">
    <location>
        <begin position="343"/>
        <end position="507"/>
    </location>
</feature>
<evidence type="ECO:0000256" key="5">
    <source>
        <dbReference type="ARBA" id="ARBA00022737"/>
    </source>
</evidence>
<evidence type="ECO:0000256" key="7">
    <source>
        <dbReference type="ARBA" id="ARBA00022825"/>
    </source>
</evidence>
<dbReference type="SMART" id="SM00042">
    <property type="entry name" value="CUB"/>
    <property type="match status" value="2"/>
</dbReference>
<dbReference type="InterPro" id="IPR000082">
    <property type="entry name" value="SEA_dom"/>
</dbReference>
<keyword evidence="11 13" id="KW-1015">Disulfide bond</keyword>